<dbReference type="PROSITE" id="PS50048">
    <property type="entry name" value="ZN2_CY6_FUNGAL_2"/>
    <property type="match status" value="1"/>
</dbReference>
<dbReference type="SUPFAM" id="SSF57701">
    <property type="entry name" value="Zn2/Cys6 DNA-binding domain"/>
    <property type="match status" value="1"/>
</dbReference>
<dbReference type="Proteomes" id="UP000623467">
    <property type="component" value="Unassembled WGS sequence"/>
</dbReference>
<evidence type="ECO:0000313" key="8">
    <source>
        <dbReference type="EMBL" id="KAF7349625.1"/>
    </source>
</evidence>
<evidence type="ECO:0000259" key="7">
    <source>
        <dbReference type="PROSITE" id="PS50048"/>
    </source>
</evidence>
<keyword evidence="5" id="KW-0539">Nucleus</keyword>
<evidence type="ECO:0000256" key="6">
    <source>
        <dbReference type="SAM" id="MobiDB-lite"/>
    </source>
</evidence>
<dbReference type="PANTHER" id="PTHR47338:SF29">
    <property type="entry name" value="ZN(2)-C6 FUNGAL-TYPE DOMAIN-CONTAINING PROTEIN"/>
    <property type="match status" value="1"/>
</dbReference>
<feature type="region of interest" description="Disordered" evidence="6">
    <location>
        <begin position="1"/>
        <end position="20"/>
    </location>
</feature>
<dbReference type="EMBL" id="JACAZH010000015">
    <property type="protein sequence ID" value="KAF7349625.1"/>
    <property type="molecule type" value="Genomic_DNA"/>
</dbReference>
<evidence type="ECO:0000256" key="1">
    <source>
        <dbReference type="ARBA" id="ARBA00004123"/>
    </source>
</evidence>
<dbReference type="InterPro" id="IPR050815">
    <property type="entry name" value="TF_fung"/>
</dbReference>
<comment type="caution">
    <text evidence="8">The sequence shown here is derived from an EMBL/GenBank/DDBJ whole genome shotgun (WGS) entry which is preliminary data.</text>
</comment>
<keyword evidence="9" id="KW-1185">Reference proteome</keyword>
<accession>A0A8H6Y0N0</accession>
<evidence type="ECO:0000256" key="2">
    <source>
        <dbReference type="ARBA" id="ARBA00022723"/>
    </source>
</evidence>
<keyword evidence="3" id="KW-0805">Transcription regulation</keyword>
<dbReference type="InterPro" id="IPR036864">
    <property type="entry name" value="Zn2-C6_fun-type_DNA-bd_sf"/>
</dbReference>
<dbReference type="OrthoDB" id="3047046at2759"/>
<keyword evidence="2" id="KW-0479">Metal-binding</keyword>
<dbReference type="CDD" id="cd12148">
    <property type="entry name" value="fungal_TF_MHR"/>
    <property type="match status" value="1"/>
</dbReference>
<feature type="compositionally biased region" description="Low complexity" evidence="6">
    <location>
        <begin position="78"/>
        <end position="87"/>
    </location>
</feature>
<dbReference type="Gene3D" id="4.10.240.10">
    <property type="entry name" value="Zn(2)-C6 fungal-type DNA-binding domain"/>
    <property type="match status" value="1"/>
</dbReference>
<proteinExistence type="predicted"/>
<protein>
    <submittedName>
        <fullName evidence="8">Transcriptional activator protein acu-15</fullName>
    </submittedName>
</protein>
<name>A0A8H6Y0N0_9AGAR</name>
<dbReference type="CDD" id="cd00067">
    <property type="entry name" value="GAL4"/>
    <property type="match status" value="1"/>
</dbReference>
<dbReference type="SMART" id="SM00066">
    <property type="entry name" value="GAL4"/>
    <property type="match status" value="1"/>
</dbReference>
<keyword evidence="4" id="KW-0804">Transcription</keyword>
<dbReference type="GO" id="GO:0000981">
    <property type="term" value="F:DNA-binding transcription factor activity, RNA polymerase II-specific"/>
    <property type="evidence" value="ECO:0007669"/>
    <property type="project" value="InterPro"/>
</dbReference>
<evidence type="ECO:0000256" key="5">
    <source>
        <dbReference type="ARBA" id="ARBA00023242"/>
    </source>
</evidence>
<feature type="domain" description="Zn(2)-C6 fungal-type" evidence="7">
    <location>
        <begin position="28"/>
        <end position="62"/>
    </location>
</feature>
<reference evidence="8" key="1">
    <citation type="submission" date="2020-05" db="EMBL/GenBank/DDBJ databases">
        <title>Mycena genomes resolve the evolution of fungal bioluminescence.</title>
        <authorList>
            <person name="Tsai I.J."/>
        </authorList>
    </citation>
    <scope>NUCLEOTIDE SEQUENCE</scope>
    <source>
        <strain evidence="8">160909Yilan</strain>
    </source>
</reference>
<evidence type="ECO:0000313" key="9">
    <source>
        <dbReference type="Proteomes" id="UP000623467"/>
    </source>
</evidence>
<evidence type="ECO:0000256" key="3">
    <source>
        <dbReference type="ARBA" id="ARBA00023015"/>
    </source>
</evidence>
<comment type="subcellular location">
    <subcellularLocation>
        <location evidence="1">Nucleus</location>
    </subcellularLocation>
</comment>
<sequence length="599" mass="67143">MRYKPPVMVDRDPFSSPHGRPSPYLRRACENCRRRKIKCDGVRPICHQCRLRPPRTLKSCRYTHTPPDPSAEGKHLGDQLLDSGGSDSDMDTDRVLLSNPYPRRNFPGLELDPLEAANKKLLFVGEPPMRPSPVKSTMEEPLPYATQNLIDAFLGRFFDDGFFFLDPREFRHSALLPVPFHHPARPSPGLLSAVYLWGTHILASCGRPPVHEYTIEDLLSLTVGNLTWDIHGSRALMHQREFYLQTMQSEVLLSLWYLDIGEPFLGRYHCVTATTLAAAHDNAFPDFRSSNVPESTETRRQLCAVYVLEKIWLAVSTLSTTPQGGEFEFQCLACVRQTNYPTALLIPSGSTIQIITEQPEAHDGQVPFTLLANAALLFERAVSLTDRSTHQCPKSFQFPGGPSSPNLHNTAEFHRLAQQIDAFQGFLRPSVGAERALPINQTLLVAHALTNMATIRLHASRLPVSVESAHRSFLAAGQIVNDLLVSDAPKLEPRRSDLGATSLRNLQLLHFAVSYWRYVADHRTRRNAFGPTFSFLEAVTDDLPVPLCSATILLHRGGDTNLLISYGPWGHETELIIESRAMPPHFAPLLERNRFGITF</sequence>
<dbReference type="AlphaFoldDB" id="A0A8H6Y0N0"/>
<dbReference type="PANTHER" id="PTHR47338">
    <property type="entry name" value="ZN(II)2CYS6 TRANSCRIPTION FACTOR (EUROFUNG)-RELATED"/>
    <property type="match status" value="1"/>
</dbReference>
<dbReference type="GO" id="GO:0005634">
    <property type="term" value="C:nucleus"/>
    <property type="evidence" value="ECO:0007669"/>
    <property type="project" value="UniProtKB-SubCell"/>
</dbReference>
<dbReference type="Pfam" id="PF00172">
    <property type="entry name" value="Zn_clus"/>
    <property type="match status" value="1"/>
</dbReference>
<dbReference type="GO" id="GO:0008270">
    <property type="term" value="F:zinc ion binding"/>
    <property type="evidence" value="ECO:0007669"/>
    <property type="project" value="InterPro"/>
</dbReference>
<gene>
    <name evidence="8" type="ORF">MSAN_01688400</name>
</gene>
<feature type="region of interest" description="Disordered" evidence="6">
    <location>
        <begin position="58"/>
        <end position="97"/>
    </location>
</feature>
<dbReference type="InterPro" id="IPR001138">
    <property type="entry name" value="Zn2Cys6_DnaBD"/>
</dbReference>
<evidence type="ECO:0000256" key="4">
    <source>
        <dbReference type="ARBA" id="ARBA00023163"/>
    </source>
</evidence>
<organism evidence="8 9">
    <name type="scientific">Mycena sanguinolenta</name>
    <dbReference type="NCBI Taxonomy" id="230812"/>
    <lineage>
        <taxon>Eukaryota</taxon>
        <taxon>Fungi</taxon>
        <taxon>Dikarya</taxon>
        <taxon>Basidiomycota</taxon>
        <taxon>Agaricomycotina</taxon>
        <taxon>Agaricomycetes</taxon>
        <taxon>Agaricomycetidae</taxon>
        <taxon>Agaricales</taxon>
        <taxon>Marasmiineae</taxon>
        <taxon>Mycenaceae</taxon>
        <taxon>Mycena</taxon>
    </lineage>
</organism>